<evidence type="ECO:0000256" key="8">
    <source>
        <dbReference type="SAM" id="MobiDB-lite"/>
    </source>
</evidence>
<feature type="compositionally biased region" description="Basic and acidic residues" evidence="8">
    <location>
        <begin position="389"/>
        <end position="400"/>
    </location>
</feature>
<reference evidence="11" key="1">
    <citation type="submission" date="2020-12" db="EMBL/GenBank/DDBJ databases">
        <authorList>
            <person name="Iha C."/>
        </authorList>
    </citation>
    <scope>NUCLEOTIDE SEQUENCE</scope>
</reference>
<evidence type="ECO:0000256" key="6">
    <source>
        <dbReference type="ARBA" id="ARBA00023242"/>
    </source>
</evidence>
<sequence length="779" mass="82875">MAPLQGSLRDVNSAVEGLSEDLKRDVMREVQDLGLFNAAPQSPALDCSAACMGPSGLIAGIDEPGGTQHFGGVGADPGGCQGIGAMGTNWGGQCGYQGAQFAPSSAALWGPLDKCFSLQPPAAYVPSPLDALQPATLRPPGAGICNVAMLPPSARLPYPEAFVPRRAAMGDAHDHMLVDDAAPDGVVWAHQRPLPPGDSALGVECDDRNDASRATLQAMGGLAEEMDVRGSGQGHPRGRLAANAGLVPDASAMMDTDTEQGEGQRFGVETPTGLQSKGDQDQDESVHDAADIVSGDADSAQIGRTNTDWVSYQDYAAMCHNIMGERPAPRLGHRSVGSCHQPFPEDLRRDVLQQWNATVASSALLQGIEAERQSPPLAQGPLGDNGDGTIDRDPFCRTDDESGQSLHDANRSLQNGAVDERVLAGQSGRDTYASPMKMKGHVKGGRSSPRQSRGLKHTSLRVKAAVERKGMTTYSEVADELVNETPIGKSENGRDCTESDNLRRRVYDVLNVFDAVGIIKKEEKQICWQGLPVCGEPGITAVKGDEEEDSLNERIATKKAYLAQLIEQYSVLTGIVRRNVSRPIESCPPGPKVLQLPFVVIHVPAKGAVEVQISEDVTNSCVKMDFHDVPFALHDDVWLLKHMGFHSGSIPSPVKHPSGPSPRLALPVSAATAAPAGNQSVLRPPMMLFADSRANIHSFTDTLDKLVGPPGWRHGMGGRGAIPELGHWHESFVQSDFKTPMNVAENLTDIRAGVRISDIHTNVPHTTGTPASEVSLAQA</sequence>
<dbReference type="PANTHER" id="PTHR12548">
    <property type="entry name" value="TRANSCRIPTION FACTOR DP"/>
    <property type="match status" value="1"/>
</dbReference>
<dbReference type="InterPro" id="IPR038168">
    <property type="entry name" value="TF_DP_C_sf"/>
</dbReference>
<keyword evidence="12" id="KW-1185">Reference proteome</keyword>
<evidence type="ECO:0000256" key="5">
    <source>
        <dbReference type="ARBA" id="ARBA00023163"/>
    </source>
</evidence>
<comment type="subcellular location">
    <subcellularLocation>
        <location evidence="1 7">Nucleus</location>
    </subcellularLocation>
</comment>
<dbReference type="SMART" id="SM01372">
    <property type="entry name" value="E2F_TDP"/>
    <property type="match status" value="1"/>
</dbReference>
<evidence type="ECO:0000256" key="1">
    <source>
        <dbReference type="ARBA" id="ARBA00004123"/>
    </source>
</evidence>
<feature type="compositionally biased region" description="Polar residues" evidence="8">
    <location>
        <begin position="403"/>
        <end position="415"/>
    </location>
</feature>
<dbReference type="SMART" id="SM01138">
    <property type="entry name" value="DP"/>
    <property type="match status" value="1"/>
</dbReference>
<dbReference type="Pfam" id="PF02319">
    <property type="entry name" value="WHD_E2F_TDP"/>
    <property type="match status" value="1"/>
</dbReference>
<evidence type="ECO:0000313" key="12">
    <source>
        <dbReference type="Proteomes" id="UP000708148"/>
    </source>
</evidence>
<dbReference type="EMBL" id="CAJHUC010001399">
    <property type="protein sequence ID" value="CAD7700978.1"/>
    <property type="molecule type" value="Genomic_DNA"/>
</dbReference>
<comment type="similarity">
    <text evidence="2 7">Belongs to the E2F/DP family.</text>
</comment>
<dbReference type="InterPro" id="IPR015648">
    <property type="entry name" value="Transcrpt_fac_DP"/>
</dbReference>
<dbReference type="SUPFAM" id="SSF144074">
    <property type="entry name" value="E2F-DP heterodimerization region"/>
    <property type="match status" value="1"/>
</dbReference>
<dbReference type="Gene3D" id="1.20.140.80">
    <property type="entry name" value="Transcription factor DP"/>
    <property type="match status" value="1"/>
</dbReference>
<dbReference type="OrthoDB" id="552115at2759"/>
<dbReference type="AlphaFoldDB" id="A0A8S1J0J5"/>
<name>A0A8S1J0J5_9CHLO</name>
<proteinExistence type="inferred from homology"/>
<dbReference type="InterPro" id="IPR037241">
    <property type="entry name" value="E2F-DP_heterodim"/>
</dbReference>
<gene>
    <name evidence="11" type="ORF">OSTQU699_LOCUS6337</name>
</gene>
<dbReference type="Proteomes" id="UP000708148">
    <property type="component" value="Unassembled WGS sequence"/>
</dbReference>
<dbReference type="Pfam" id="PF08781">
    <property type="entry name" value="DP"/>
    <property type="match status" value="1"/>
</dbReference>
<feature type="domain" description="E2F/DP family winged-helix DNA-binding" evidence="10">
    <location>
        <begin position="450"/>
        <end position="530"/>
    </location>
</feature>
<keyword evidence="6 7" id="KW-0539">Nucleus</keyword>
<evidence type="ECO:0000313" key="11">
    <source>
        <dbReference type="EMBL" id="CAD7700978.1"/>
    </source>
</evidence>
<dbReference type="Gene3D" id="1.10.10.10">
    <property type="entry name" value="Winged helix-like DNA-binding domain superfamily/Winged helix DNA-binding domain"/>
    <property type="match status" value="1"/>
</dbReference>
<comment type="caution">
    <text evidence="11">The sequence shown here is derived from an EMBL/GenBank/DDBJ whole genome shotgun (WGS) entry which is preliminary data.</text>
</comment>
<dbReference type="GO" id="GO:0005667">
    <property type="term" value="C:transcription regulator complex"/>
    <property type="evidence" value="ECO:0007669"/>
    <property type="project" value="InterPro"/>
</dbReference>
<accession>A0A8S1J0J5</accession>
<dbReference type="InterPro" id="IPR036390">
    <property type="entry name" value="WH_DNA-bd_sf"/>
</dbReference>
<evidence type="ECO:0000259" key="10">
    <source>
        <dbReference type="SMART" id="SM01372"/>
    </source>
</evidence>
<dbReference type="FunFam" id="1.10.10.10:FF:000360">
    <property type="entry name" value="Transcription factor Dp-1, a"/>
    <property type="match status" value="1"/>
</dbReference>
<feature type="region of interest" description="Disordered" evidence="8">
    <location>
        <begin position="374"/>
        <end position="458"/>
    </location>
</feature>
<dbReference type="GO" id="GO:0005634">
    <property type="term" value="C:nucleus"/>
    <property type="evidence" value="ECO:0007669"/>
    <property type="project" value="UniProtKB-SubCell"/>
</dbReference>
<evidence type="ECO:0000256" key="3">
    <source>
        <dbReference type="ARBA" id="ARBA00023015"/>
    </source>
</evidence>
<organism evidence="11 12">
    <name type="scientific">Ostreobium quekettii</name>
    <dbReference type="NCBI Taxonomy" id="121088"/>
    <lineage>
        <taxon>Eukaryota</taxon>
        <taxon>Viridiplantae</taxon>
        <taxon>Chlorophyta</taxon>
        <taxon>core chlorophytes</taxon>
        <taxon>Ulvophyceae</taxon>
        <taxon>TCBD clade</taxon>
        <taxon>Bryopsidales</taxon>
        <taxon>Ostreobineae</taxon>
        <taxon>Ostreobiaceae</taxon>
        <taxon>Ostreobium</taxon>
    </lineage>
</organism>
<dbReference type="GO" id="GO:0051726">
    <property type="term" value="P:regulation of cell cycle"/>
    <property type="evidence" value="ECO:0007669"/>
    <property type="project" value="InterPro"/>
</dbReference>
<dbReference type="InterPro" id="IPR003316">
    <property type="entry name" value="E2F_WHTH_DNA-bd_dom"/>
</dbReference>
<dbReference type="GO" id="GO:0000977">
    <property type="term" value="F:RNA polymerase II transcription regulatory region sequence-specific DNA binding"/>
    <property type="evidence" value="ECO:0007669"/>
    <property type="project" value="TreeGrafter"/>
</dbReference>
<keyword evidence="4 7" id="KW-0238">DNA-binding</keyword>
<feature type="region of interest" description="Disordered" evidence="8">
    <location>
        <begin position="258"/>
        <end position="283"/>
    </location>
</feature>
<dbReference type="PANTHER" id="PTHR12548:SF9">
    <property type="entry name" value="TRANSCRIPTION FACTOR DP"/>
    <property type="match status" value="1"/>
</dbReference>
<protein>
    <submittedName>
        <fullName evidence="11">Uncharacterized protein</fullName>
    </submittedName>
</protein>
<evidence type="ECO:0000256" key="2">
    <source>
        <dbReference type="ARBA" id="ARBA00010940"/>
    </source>
</evidence>
<keyword evidence="5 7" id="KW-0804">Transcription</keyword>
<keyword evidence="3 7" id="KW-0805">Transcription regulation</keyword>
<dbReference type="GO" id="GO:0000981">
    <property type="term" value="F:DNA-binding transcription factor activity, RNA polymerase II-specific"/>
    <property type="evidence" value="ECO:0007669"/>
    <property type="project" value="TreeGrafter"/>
</dbReference>
<evidence type="ECO:0000256" key="7">
    <source>
        <dbReference type="RuleBase" id="RU003796"/>
    </source>
</evidence>
<feature type="domain" description="Transcription factor DP C-terminal" evidence="9">
    <location>
        <begin position="546"/>
        <end position="678"/>
    </location>
</feature>
<dbReference type="InterPro" id="IPR036388">
    <property type="entry name" value="WH-like_DNA-bd_sf"/>
</dbReference>
<dbReference type="SUPFAM" id="SSF46785">
    <property type="entry name" value="Winged helix' DNA-binding domain"/>
    <property type="match status" value="1"/>
</dbReference>
<evidence type="ECO:0000256" key="4">
    <source>
        <dbReference type="ARBA" id="ARBA00023125"/>
    </source>
</evidence>
<dbReference type="InterPro" id="IPR014889">
    <property type="entry name" value="Transc_factor_DP_C"/>
</dbReference>
<evidence type="ECO:0000259" key="9">
    <source>
        <dbReference type="SMART" id="SM01138"/>
    </source>
</evidence>